<accession>A0A7W9FK93</accession>
<dbReference type="CDD" id="cd00291">
    <property type="entry name" value="SirA_YedF_YeeD"/>
    <property type="match status" value="1"/>
</dbReference>
<dbReference type="PROSITE" id="PS01148">
    <property type="entry name" value="UPF0033"/>
    <property type="match status" value="1"/>
</dbReference>
<dbReference type="EC" id="2.8.1.-" evidence="3"/>
<protein>
    <submittedName>
        <fullName evidence="3">tRNA 2-thiouridine synthesizing protein A</fullName>
        <ecNumber evidence="3">2.8.1.-</ecNumber>
    </submittedName>
</protein>
<dbReference type="Proteomes" id="UP000523821">
    <property type="component" value="Unassembled WGS sequence"/>
</dbReference>
<keyword evidence="3" id="KW-0808">Transferase</keyword>
<organism evidence="3 4">
    <name type="scientific">Prosthecomicrobium pneumaticum</name>
    <dbReference type="NCBI Taxonomy" id="81895"/>
    <lineage>
        <taxon>Bacteria</taxon>
        <taxon>Pseudomonadati</taxon>
        <taxon>Pseudomonadota</taxon>
        <taxon>Alphaproteobacteria</taxon>
        <taxon>Hyphomicrobiales</taxon>
        <taxon>Kaistiaceae</taxon>
        <taxon>Prosthecomicrobium</taxon>
    </lineage>
</organism>
<evidence type="ECO:0000256" key="1">
    <source>
        <dbReference type="ARBA" id="ARBA00008984"/>
    </source>
</evidence>
<comment type="similarity">
    <text evidence="1">Belongs to the sulfur carrier protein TusA family.</text>
</comment>
<dbReference type="AlphaFoldDB" id="A0A7W9FK93"/>
<dbReference type="RefSeq" id="WP_183854182.1">
    <property type="nucleotide sequence ID" value="NZ_JACHOO010000003.1"/>
</dbReference>
<dbReference type="Gene3D" id="3.30.110.40">
    <property type="entry name" value="TusA-like domain"/>
    <property type="match status" value="1"/>
</dbReference>
<sequence length="93" mass="9939">MSQDDCRSPVPDRVLDCRGLACPLPVLRARKALAGLAAGKTLLVEATDPMAAIDLPHLARQDGHVLLHQERDGPAERPVLRFLIRRGSGAGPA</sequence>
<dbReference type="PANTHER" id="PTHR33279">
    <property type="entry name" value="SULFUR CARRIER PROTEIN YEDF-RELATED"/>
    <property type="match status" value="1"/>
</dbReference>
<dbReference type="GO" id="GO:0016740">
    <property type="term" value="F:transferase activity"/>
    <property type="evidence" value="ECO:0007669"/>
    <property type="project" value="UniProtKB-KW"/>
</dbReference>
<comment type="caution">
    <text evidence="3">The sequence shown here is derived from an EMBL/GenBank/DDBJ whole genome shotgun (WGS) entry which is preliminary data.</text>
</comment>
<reference evidence="3 4" key="1">
    <citation type="submission" date="2020-08" db="EMBL/GenBank/DDBJ databases">
        <title>Genomic Encyclopedia of Type Strains, Phase IV (KMG-IV): sequencing the most valuable type-strain genomes for metagenomic binning, comparative biology and taxonomic classification.</title>
        <authorList>
            <person name="Goeker M."/>
        </authorList>
    </citation>
    <scope>NUCLEOTIDE SEQUENCE [LARGE SCALE GENOMIC DNA]</scope>
    <source>
        <strain evidence="3 4">DSM 16268</strain>
    </source>
</reference>
<dbReference type="EMBL" id="JACHOO010000003">
    <property type="protein sequence ID" value="MBB5752411.1"/>
    <property type="molecule type" value="Genomic_DNA"/>
</dbReference>
<proteinExistence type="inferred from homology"/>
<feature type="domain" description="UPF0033" evidence="2">
    <location>
        <begin position="15"/>
        <end position="39"/>
    </location>
</feature>
<evidence type="ECO:0000259" key="2">
    <source>
        <dbReference type="PROSITE" id="PS01148"/>
    </source>
</evidence>
<gene>
    <name evidence="3" type="ORF">GGQ63_001465</name>
</gene>
<evidence type="ECO:0000313" key="4">
    <source>
        <dbReference type="Proteomes" id="UP000523821"/>
    </source>
</evidence>
<dbReference type="Pfam" id="PF01206">
    <property type="entry name" value="TusA"/>
    <property type="match status" value="1"/>
</dbReference>
<dbReference type="InterPro" id="IPR036868">
    <property type="entry name" value="TusA-like_sf"/>
</dbReference>
<keyword evidence="4" id="KW-1185">Reference proteome</keyword>
<dbReference type="InterPro" id="IPR001455">
    <property type="entry name" value="TusA-like"/>
</dbReference>
<evidence type="ECO:0000313" key="3">
    <source>
        <dbReference type="EMBL" id="MBB5752411.1"/>
    </source>
</evidence>
<name>A0A7W9FK93_9HYPH</name>
<dbReference type="PANTHER" id="PTHR33279:SF6">
    <property type="entry name" value="SULFUR CARRIER PROTEIN YEDF-RELATED"/>
    <property type="match status" value="1"/>
</dbReference>
<dbReference type="SUPFAM" id="SSF64307">
    <property type="entry name" value="SirA-like"/>
    <property type="match status" value="1"/>
</dbReference>